<proteinExistence type="predicted"/>
<protein>
    <submittedName>
        <fullName evidence="1">Sodium/hydrogen exchanger 6-like</fullName>
    </submittedName>
</protein>
<organism evidence="1">
    <name type="scientific">Rhizophora mucronata</name>
    <name type="common">Asiatic mangrove</name>
    <dbReference type="NCBI Taxonomy" id="61149"/>
    <lineage>
        <taxon>Eukaryota</taxon>
        <taxon>Viridiplantae</taxon>
        <taxon>Streptophyta</taxon>
        <taxon>Embryophyta</taxon>
        <taxon>Tracheophyta</taxon>
        <taxon>Spermatophyta</taxon>
        <taxon>Magnoliopsida</taxon>
        <taxon>eudicotyledons</taxon>
        <taxon>Gunneridae</taxon>
        <taxon>Pentapetalae</taxon>
        <taxon>rosids</taxon>
        <taxon>fabids</taxon>
        <taxon>Malpighiales</taxon>
        <taxon>Rhizophoraceae</taxon>
        <taxon>Rhizophora</taxon>
    </lineage>
</organism>
<name>A0A2P2M8K3_RHIMU</name>
<dbReference type="EMBL" id="GGEC01046068">
    <property type="protein sequence ID" value="MBX26552.1"/>
    <property type="molecule type" value="Transcribed_RNA"/>
</dbReference>
<sequence>MGGRRNRKKNSSWKLNHALMLVSVSEMLARPPTVKPIRREALASGR</sequence>
<dbReference type="AlphaFoldDB" id="A0A2P2M8K3"/>
<reference evidence="1" key="1">
    <citation type="submission" date="2018-02" db="EMBL/GenBank/DDBJ databases">
        <title>Rhizophora mucronata_Transcriptome.</title>
        <authorList>
            <person name="Meera S.P."/>
            <person name="Sreeshan A."/>
            <person name="Augustine A."/>
        </authorList>
    </citation>
    <scope>NUCLEOTIDE SEQUENCE</scope>
    <source>
        <tissue evidence="1">Leaf</tissue>
    </source>
</reference>
<evidence type="ECO:0000313" key="1">
    <source>
        <dbReference type="EMBL" id="MBX26552.1"/>
    </source>
</evidence>
<accession>A0A2P2M8K3</accession>